<name>A0A067RGZ6_ZOONE</name>
<evidence type="ECO:0000313" key="4">
    <source>
        <dbReference type="Proteomes" id="UP000027135"/>
    </source>
</evidence>
<feature type="compositionally biased region" description="Polar residues" evidence="1">
    <location>
        <begin position="230"/>
        <end position="250"/>
    </location>
</feature>
<accession>A0A067RGZ6</accession>
<sequence>MTSSEEETLLFIDIYRSFQLLWDHNHRDYTNKTKRSDALTEMSSKLNIDVKSVKNKIKSLRSYFSKERQKVFKIKSGSGAEDNYSSTWFAYNSLLFITESITPREITESNQETTNAGEYFTENYEENDGEKPQPHRTLNHDAGKRSSIQSADLAPKRPRKMNAVVAEDSNFMTNVNTKTTGRDEFSIFGEHVAFKLRNLNDRRSQSIAQFEISNILFQIEMGIFRHSTHSHISNASPANPGPSTVQNSDSGARASQILPSSHYSAFSPVVLLRPGSLPMPDSGSPTPQVLQIIPQSLHSNSSIAEDMK</sequence>
<dbReference type="OrthoDB" id="6622077at2759"/>
<dbReference type="PROSITE" id="PS51029">
    <property type="entry name" value="MADF"/>
    <property type="match status" value="1"/>
</dbReference>
<gene>
    <name evidence="3" type="ORF">L798_07435</name>
</gene>
<dbReference type="OMA" id="EKTCRWE"/>
<dbReference type="Proteomes" id="UP000027135">
    <property type="component" value="Unassembled WGS sequence"/>
</dbReference>
<reference evidence="3 4" key="1">
    <citation type="journal article" date="2014" name="Nat. Commun.">
        <title>Molecular traces of alternative social organization in a termite genome.</title>
        <authorList>
            <person name="Terrapon N."/>
            <person name="Li C."/>
            <person name="Robertson H.M."/>
            <person name="Ji L."/>
            <person name="Meng X."/>
            <person name="Booth W."/>
            <person name="Chen Z."/>
            <person name="Childers C.P."/>
            <person name="Glastad K.M."/>
            <person name="Gokhale K."/>
            <person name="Gowin J."/>
            <person name="Gronenberg W."/>
            <person name="Hermansen R.A."/>
            <person name="Hu H."/>
            <person name="Hunt B.G."/>
            <person name="Huylmans A.K."/>
            <person name="Khalil S.M."/>
            <person name="Mitchell R.D."/>
            <person name="Munoz-Torres M.C."/>
            <person name="Mustard J.A."/>
            <person name="Pan H."/>
            <person name="Reese J.T."/>
            <person name="Scharf M.E."/>
            <person name="Sun F."/>
            <person name="Vogel H."/>
            <person name="Xiao J."/>
            <person name="Yang W."/>
            <person name="Yang Z."/>
            <person name="Yang Z."/>
            <person name="Zhou J."/>
            <person name="Zhu J."/>
            <person name="Brent C.S."/>
            <person name="Elsik C.G."/>
            <person name="Goodisman M.A."/>
            <person name="Liberles D.A."/>
            <person name="Roe R.M."/>
            <person name="Vargo E.L."/>
            <person name="Vilcinskas A."/>
            <person name="Wang J."/>
            <person name="Bornberg-Bauer E."/>
            <person name="Korb J."/>
            <person name="Zhang G."/>
            <person name="Liebig J."/>
        </authorList>
    </citation>
    <scope>NUCLEOTIDE SEQUENCE [LARGE SCALE GENOMIC DNA]</scope>
    <source>
        <tissue evidence="3">Whole organism</tissue>
    </source>
</reference>
<dbReference type="FunCoup" id="A0A067RGZ6">
    <property type="interactions" value="8"/>
</dbReference>
<evidence type="ECO:0000313" key="3">
    <source>
        <dbReference type="EMBL" id="KDR18433.1"/>
    </source>
</evidence>
<dbReference type="STRING" id="136037.A0A067RGZ6"/>
<evidence type="ECO:0000256" key="1">
    <source>
        <dbReference type="SAM" id="MobiDB-lite"/>
    </source>
</evidence>
<protein>
    <recommendedName>
        <fullName evidence="2">MADF domain-containing protein</fullName>
    </recommendedName>
</protein>
<dbReference type="Pfam" id="PF10545">
    <property type="entry name" value="MADF_DNA_bdg"/>
    <property type="match status" value="1"/>
</dbReference>
<dbReference type="InParanoid" id="A0A067RGZ6"/>
<feature type="region of interest" description="Disordered" evidence="1">
    <location>
        <begin position="125"/>
        <end position="158"/>
    </location>
</feature>
<dbReference type="PANTHER" id="PTHR21505:SF12">
    <property type="entry name" value="MADF DOMAIN-CONTAINING PROTEIN-RELATED"/>
    <property type="match status" value="1"/>
</dbReference>
<evidence type="ECO:0000259" key="2">
    <source>
        <dbReference type="PROSITE" id="PS51029"/>
    </source>
</evidence>
<dbReference type="InterPro" id="IPR006578">
    <property type="entry name" value="MADF-dom"/>
</dbReference>
<organism evidence="3 4">
    <name type="scientific">Zootermopsis nevadensis</name>
    <name type="common">Dampwood termite</name>
    <dbReference type="NCBI Taxonomy" id="136037"/>
    <lineage>
        <taxon>Eukaryota</taxon>
        <taxon>Metazoa</taxon>
        <taxon>Ecdysozoa</taxon>
        <taxon>Arthropoda</taxon>
        <taxon>Hexapoda</taxon>
        <taxon>Insecta</taxon>
        <taxon>Pterygota</taxon>
        <taxon>Neoptera</taxon>
        <taxon>Polyneoptera</taxon>
        <taxon>Dictyoptera</taxon>
        <taxon>Blattodea</taxon>
        <taxon>Blattoidea</taxon>
        <taxon>Termitoidae</taxon>
        <taxon>Termopsidae</taxon>
        <taxon>Zootermopsis</taxon>
    </lineage>
</organism>
<dbReference type="PANTHER" id="PTHR21505">
    <property type="entry name" value="MADF DOMAIN-CONTAINING PROTEIN-RELATED"/>
    <property type="match status" value="1"/>
</dbReference>
<dbReference type="eggNOG" id="ENOG502SDRG">
    <property type="taxonomic scope" value="Eukaryota"/>
</dbReference>
<feature type="region of interest" description="Disordered" evidence="1">
    <location>
        <begin position="230"/>
        <end position="252"/>
    </location>
</feature>
<proteinExistence type="predicted"/>
<keyword evidence="4" id="KW-1185">Reference proteome</keyword>
<dbReference type="AlphaFoldDB" id="A0A067RGZ6"/>
<dbReference type="SMART" id="SM00595">
    <property type="entry name" value="MADF"/>
    <property type="match status" value="1"/>
</dbReference>
<feature type="domain" description="MADF" evidence="2">
    <location>
        <begin position="10"/>
        <end position="102"/>
    </location>
</feature>
<dbReference type="EMBL" id="KK852686">
    <property type="protein sequence ID" value="KDR18433.1"/>
    <property type="molecule type" value="Genomic_DNA"/>
</dbReference>
<feature type="compositionally biased region" description="Basic and acidic residues" evidence="1">
    <location>
        <begin position="129"/>
        <end position="144"/>
    </location>
</feature>